<dbReference type="Proteomes" id="UP001549164">
    <property type="component" value="Unassembled WGS sequence"/>
</dbReference>
<keyword evidence="2" id="KW-1185">Reference proteome</keyword>
<evidence type="ECO:0008006" key="3">
    <source>
        <dbReference type="Google" id="ProtNLM"/>
    </source>
</evidence>
<dbReference type="Gene3D" id="1.10.3290.10">
    <property type="entry name" value="Fido-like domain"/>
    <property type="match status" value="1"/>
</dbReference>
<accession>A0ABV2IAZ6</accession>
<sequence>MFRHSLDLEKIEAKLRDTQRQFERINMLLTMRRESMPDSIIEHMMEGYAYVDRLLNDGTDILKLGEFHHLLELNHIVLCGSSAKSRAEFRHHIERTESHFYDRHNGDIGGLVDWYQRHTGKGVRKRAAGIYVRALSRPQLFIEGNHRTGALVMSYILGREGKPPFVLTPENAEAYFNPSSLVRDAHKYSIDELIKIPKLTRYFARFLKETEDESLVVKTAELEKT</sequence>
<reference evidence="1 2" key="1">
    <citation type="submission" date="2024-06" db="EMBL/GenBank/DDBJ databases">
        <title>Genomic Encyclopedia of Type Strains, Phase IV (KMG-IV): sequencing the most valuable type-strain genomes for metagenomic binning, comparative biology and taxonomic classification.</title>
        <authorList>
            <person name="Goeker M."/>
        </authorList>
    </citation>
    <scope>NUCLEOTIDE SEQUENCE [LARGE SCALE GENOMIC DNA]</scope>
    <source>
        <strain evidence="1 2">DSM 28102</strain>
    </source>
</reference>
<comment type="caution">
    <text evidence="1">The sequence shown here is derived from an EMBL/GenBank/DDBJ whole genome shotgun (WGS) entry which is preliminary data.</text>
</comment>
<organism evidence="1 2">
    <name type="scientific">Martelella mangrovi</name>
    <dbReference type="NCBI Taxonomy" id="1397477"/>
    <lineage>
        <taxon>Bacteria</taxon>
        <taxon>Pseudomonadati</taxon>
        <taxon>Pseudomonadota</taxon>
        <taxon>Alphaproteobacteria</taxon>
        <taxon>Hyphomicrobiales</taxon>
        <taxon>Aurantimonadaceae</taxon>
        <taxon>Martelella</taxon>
    </lineage>
</organism>
<dbReference type="EMBL" id="JBEPLY010000005">
    <property type="protein sequence ID" value="MET3599941.1"/>
    <property type="molecule type" value="Genomic_DNA"/>
</dbReference>
<protein>
    <recommendedName>
        <fullName evidence="3">Fido domain-containing protein</fullName>
    </recommendedName>
</protein>
<dbReference type="SUPFAM" id="SSF140931">
    <property type="entry name" value="Fic-like"/>
    <property type="match status" value="1"/>
</dbReference>
<dbReference type="InterPro" id="IPR036597">
    <property type="entry name" value="Fido-like_dom_sf"/>
</dbReference>
<dbReference type="RefSeq" id="WP_319519993.1">
    <property type="nucleotide sequence ID" value="NZ_JBEPLY010000005.1"/>
</dbReference>
<evidence type="ECO:0000313" key="2">
    <source>
        <dbReference type="Proteomes" id="UP001549164"/>
    </source>
</evidence>
<gene>
    <name evidence="1" type="ORF">ABID12_001881</name>
</gene>
<name>A0ABV2IAZ6_9HYPH</name>
<proteinExistence type="predicted"/>
<evidence type="ECO:0000313" key="1">
    <source>
        <dbReference type="EMBL" id="MET3599941.1"/>
    </source>
</evidence>